<dbReference type="Proteomes" id="UP001055911">
    <property type="component" value="Chromosome"/>
</dbReference>
<organism evidence="1 2">
    <name type="scientific">Fructilactobacillus cliffordii</name>
    <dbReference type="NCBI Taxonomy" id="2940299"/>
    <lineage>
        <taxon>Bacteria</taxon>
        <taxon>Bacillati</taxon>
        <taxon>Bacillota</taxon>
        <taxon>Bacilli</taxon>
        <taxon>Lactobacillales</taxon>
        <taxon>Lactobacillaceae</taxon>
        <taxon>Fructilactobacillus</taxon>
    </lineage>
</organism>
<evidence type="ECO:0000313" key="1">
    <source>
        <dbReference type="EMBL" id="USS88629.1"/>
    </source>
</evidence>
<reference evidence="1" key="1">
    <citation type="submission" date="2022-05" db="EMBL/GenBank/DDBJ databases">
        <authorList>
            <person name="Oliphant S.A."/>
            <person name="Watson-Haigh N.S."/>
            <person name="Sumby K.M."/>
            <person name="Gardner J.M."/>
            <person name="Jiranek V."/>
        </authorList>
    </citation>
    <scope>NUCLEOTIDE SEQUENCE</scope>
    <source>
        <strain evidence="1">KI4_B1</strain>
    </source>
</reference>
<protein>
    <submittedName>
        <fullName evidence="1">Uncharacterized protein</fullName>
    </submittedName>
</protein>
<name>A0A9Q8ZNF4_9LACO</name>
<dbReference type="AlphaFoldDB" id="A0A9Q8ZNF4"/>
<evidence type="ECO:0000313" key="2">
    <source>
        <dbReference type="Proteomes" id="UP001055911"/>
    </source>
</evidence>
<gene>
    <name evidence="1" type="ORF">M3M40_03775</name>
</gene>
<sequence>MLAEALLEVLIESSLSCNEADELAEPLVEFLAEVLIEALCNADLLVETELVPEPFLETETDKLWAIEALIEVELLAR</sequence>
<dbReference type="EMBL" id="CP097119">
    <property type="protein sequence ID" value="USS88629.1"/>
    <property type="molecule type" value="Genomic_DNA"/>
</dbReference>
<keyword evidence="2" id="KW-1185">Reference proteome</keyword>
<accession>A0A9Q8ZNF4</accession>
<dbReference type="RefSeq" id="WP_252766147.1">
    <property type="nucleotide sequence ID" value="NZ_CP097117.1"/>
</dbReference>
<proteinExistence type="predicted"/>